<dbReference type="RefSeq" id="WP_054408801.1">
    <property type="nucleotide sequence ID" value="NZ_FOYA01000018.1"/>
</dbReference>
<protein>
    <submittedName>
        <fullName evidence="2">Uroporphyrinogen III synthase</fullName>
    </submittedName>
</protein>
<dbReference type="OrthoDB" id="1523900at2"/>
<dbReference type="Gene3D" id="3.40.50.10090">
    <property type="match status" value="2"/>
</dbReference>
<accession>A0A0M8MIY7</accession>
<dbReference type="InterPro" id="IPR039793">
    <property type="entry name" value="UROS/Hem4"/>
</dbReference>
<gene>
    <name evidence="2" type="ORF">AM493_14760</name>
</gene>
<comment type="caution">
    <text evidence="2">The sequence shown here is derived from an EMBL/GenBank/DDBJ whole genome shotgun (WGS) entry which is preliminary data.</text>
</comment>
<reference evidence="2 3" key="1">
    <citation type="submission" date="2015-08" db="EMBL/GenBank/DDBJ databases">
        <title>Whole genome sequence of Flavobacterium akiainvivens IK-1T, from decaying Wikstroemia oahuensis, an endemic Hawaiian shrub.</title>
        <authorList>
            <person name="Wan X."/>
            <person name="Hou S."/>
            <person name="Saito J."/>
            <person name="Donachie S."/>
        </authorList>
    </citation>
    <scope>NUCLEOTIDE SEQUENCE [LARGE SCALE GENOMIC DNA]</scope>
    <source>
        <strain evidence="2 3">IK-1</strain>
    </source>
</reference>
<proteinExistence type="predicted"/>
<dbReference type="CDD" id="cd06578">
    <property type="entry name" value="HemD"/>
    <property type="match status" value="1"/>
</dbReference>
<sequence>MKRILSTKKLLPNQRLYLLNGGLSVVDANFIGIQHKAFDINTVKANLIFTSRNGVEAFLANPLSVTYIGSNVFCVGPNTRLFLERSGFNVIECKDDAAQLAEAIVTGYPGESFTFFSGNLRRNDLPLVLTHAGIDFNEIQVYETALTPHTITAKPDGIMFFSPSAVVSYLRGNMITDESCFCIGATTAQALKGVTDNIILANKPSVENVIVQVRGYYKEDKY</sequence>
<dbReference type="PATRIC" id="fig|1202724.3.peg.3064"/>
<evidence type="ECO:0000259" key="1">
    <source>
        <dbReference type="Pfam" id="PF02602"/>
    </source>
</evidence>
<dbReference type="GO" id="GO:0005829">
    <property type="term" value="C:cytosol"/>
    <property type="evidence" value="ECO:0007669"/>
    <property type="project" value="TreeGrafter"/>
</dbReference>
<name>A0A0M8MIY7_9FLAO</name>
<evidence type="ECO:0000313" key="3">
    <source>
        <dbReference type="Proteomes" id="UP000037755"/>
    </source>
</evidence>
<dbReference type="GO" id="GO:0006780">
    <property type="term" value="P:uroporphyrinogen III biosynthetic process"/>
    <property type="evidence" value="ECO:0007669"/>
    <property type="project" value="InterPro"/>
</dbReference>
<dbReference type="AlphaFoldDB" id="A0A0M8MIY7"/>
<dbReference type="EMBL" id="LIYD01000005">
    <property type="protein sequence ID" value="KOS07161.1"/>
    <property type="molecule type" value="Genomic_DNA"/>
</dbReference>
<dbReference type="Proteomes" id="UP000037755">
    <property type="component" value="Unassembled WGS sequence"/>
</dbReference>
<dbReference type="InterPro" id="IPR003754">
    <property type="entry name" value="4pyrrol_synth_uPrphyn_synth"/>
</dbReference>
<dbReference type="SUPFAM" id="SSF69618">
    <property type="entry name" value="HemD-like"/>
    <property type="match status" value="1"/>
</dbReference>
<dbReference type="PANTHER" id="PTHR12390:SF0">
    <property type="entry name" value="UROPORPHYRINOGEN-III SYNTHASE"/>
    <property type="match status" value="1"/>
</dbReference>
<dbReference type="Pfam" id="PF02602">
    <property type="entry name" value="HEM4"/>
    <property type="match status" value="1"/>
</dbReference>
<dbReference type="GO" id="GO:0004852">
    <property type="term" value="F:uroporphyrinogen-III synthase activity"/>
    <property type="evidence" value="ECO:0007669"/>
    <property type="project" value="InterPro"/>
</dbReference>
<organism evidence="2 3">
    <name type="scientific">Flavobacterium akiainvivens</name>
    <dbReference type="NCBI Taxonomy" id="1202724"/>
    <lineage>
        <taxon>Bacteria</taxon>
        <taxon>Pseudomonadati</taxon>
        <taxon>Bacteroidota</taxon>
        <taxon>Flavobacteriia</taxon>
        <taxon>Flavobacteriales</taxon>
        <taxon>Flavobacteriaceae</taxon>
        <taxon>Flavobacterium</taxon>
    </lineage>
</organism>
<feature type="domain" description="Tetrapyrrole biosynthesis uroporphyrinogen III synthase" evidence="1">
    <location>
        <begin position="45"/>
        <end position="208"/>
    </location>
</feature>
<keyword evidence="3" id="KW-1185">Reference proteome</keyword>
<dbReference type="STRING" id="1202724.AM493_14760"/>
<dbReference type="PANTHER" id="PTHR12390">
    <property type="entry name" value="UROPORPHYRINOGEN III SYNTHASE"/>
    <property type="match status" value="1"/>
</dbReference>
<evidence type="ECO:0000313" key="2">
    <source>
        <dbReference type="EMBL" id="KOS07161.1"/>
    </source>
</evidence>
<dbReference type="InterPro" id="IPR036108">
    <property type="entry name" value="4pyrrol_syn_uPrphyn_synt_sf"/>
</dbReference>